<reference evidence="2" key="1">
    <citation type="journal article" date="2023" name="Front. Microbiol.">
        <title>Genomic-based phylogenetic and metabolic analyses of the genus Natronomonas, and description of Natronomonas aquatica sp. nov.</title>
        <authorList>
            <person name="Garcia-Roldan A."/>
            <person name="Duran-Viseras A."/>
            <person name="de la Haba R.R."/>
            <person name="Corral P."/>
            <person name="Sanchez-Porro C."/>
            <person name="Ventosa A."/>
        </authorList>
    </citation>
    <scope>NUCLEOTIDE SEQUENCE</scope>
    <source>
        <strain evidence="2">F2-12</strain>
    </source>
</reference>
<evidence type="ECO:0000313" key="3">
    <source>
        <dbReference type="Proteomes" id="UP001139494"/>
    </source>
</evidence>
<feature type="transmembrane region" description="Helical" evidence="1">
    <location>
        <begin position="12"/>
        <end position="35"/>
    </location>
</feature>
<sequence length="152" mass="15672">MIVDTVMYTVHTAFAALWTGSVLFVAAVVVPLAMAGELSPAAFGSVVSKLRWVTRLGALVTFVTGGHLAGTLYTVDTLTGTTGGYLVVAMLTLWLGLAAAIEVGSARAIRGVENDKIREPARDARPFYLLGSVLAVGLLVVSGLLGTPGAVL</sequence>
<feature type="transmembrane region" description="Helical" evidence="1">
    <location>
        <begin position="56"/>
        <end position="73"/>
    </location>
</feature>
<name>A0A9R1CS14_9EURY</name>
<evidence type="ECO:0000313" key="2">
    <source>
        <dbReference type="EMBL" id="MCQ4332772.1"/>
    </source>
</evidence>
<dbReference type="EMBL" id="JAHLKM010000003">
    <property type="protein sequence ID" value="MCQ4332772.1"/>
    <property type="molecule type" value="Genomic_DNA"/>
</dbReference>
<evidence type="ECO:0000256" key="1">
    <source>
        <dbReference type="SAM" id="Phobius"/>
    </source>
</evidence>
<comment type="caution">
    <text evidence="2">The sequence shown here is derived from an EMBL/GenBank/DDBJ whole genome shotgun (WGS) entry which is preliminary data.</text>
</comment>
<accession>A0A9R1CS14</accession>
<organism evidence="2 3">
    <name type="scientific">Natronomonas aquatica</name>
    <dbReference type="NCBI Taxonomy" id="2841590"/>
    <lineage>
        <taxon>Archaea</taxon>
        <taxon>Methanobacteriati</taxon>
        <taxon>Methanobacteriota</taxon>
        <taxon>Stenosarchaea group</taxon>
        <taxon>Halobacteria</taxon>
        <taxon>Halobacteriales</taxon>
        <taxon>Natronomonadaceae</taxon>
        <taxon>Natronomonas</taxon>
    </lineage>
</organism>
<protein>
    <submittedName>
        <fullName evidence="2">Transporter</fullName>
    </submittedName>
</protein>
<dbReference type="RefSeq" id="WP_256028710.1">
    <property type="nucleotide sequence ID" value="NZ_JAHLKM010000003.1"/>
</dbReference>
<dbReference type="AlphaFoldDB" id="A0A9R1CS14"/>
<keyword evidence="1" id="KW-0812">Transmembrane</keyword>
<keyword evidence="1" id="KW-0472">Membrane</keyword>
<keyword evidence="3" id="KW-1185">Reference proteome</keyword>
<gene>
    <name evidence="2" type="ORF">KM295_04540</name>
</gene>
<proteinExistence type="predicted"/>
<keyword evidence="1" id="KW-1133">Transmembrane helix</keyword>
<feature type="transmembrane region" description="Helical" evidence="1">
    <location>
        <begin position="85"/>
        <end position="106"/>
    </location>
</feature>
<feature type="transmembrane region" description="Helical" evidence="1">
    <location>
        <begin position="127"/>
        <end position="146"/>
    </location>
</feature>
<dbReference type="Proteomes" id="UP001139494">
    <property type="component" value="Unassembled WGS sequence"/>
</dbReference>